<keyword evidence="2" id="KW-1185">Reference proteome</keyword>
<protein>
    <recommendedName>
        <fullName evidence="3">Peptidyl-prolyl cis-trans isomerase</fullName>
    </recommendedName>
</protein>
<evidence type="ECO:0008006" key="3">
    <source>
        <dbReference type="Google" id="ProtNLM"/>
    </source>
</evidence>
<sequence length="270" mass="30977" precursor="true">MPYMQSSSLVAQVSKQCLYAADVEEGLPADSSERNIAINRYAEAWACKQLLVAEGMKHSSFQQQLMPAIEQQVATYKEDLLVHHFLDDRVKRASHNEVSLEEITAYYKGKQDDFMLNHAIVKGLFLVIPKRTRGVNAVKSWMLSSSAADRKKLKDYCKRHAQVALLEEDKWVSWESILARMNYYPLGSNDPTRVVKTNKFIHAADRKCLYLLKINQYKLAEEKATAPLEVVADRIKAIILHKRKLKLIKEIKANLLREAKKNHTCVIHVQ</sequence>
<name>A0A2Z3LIV7_9BACT</name>
<evidence type="ECO:0000313" key="1">
    <source>
        <dbReference type="EMBL" id="AWN81990.1"/>
    </source>
</evidence>
<organism evidence="1 2">
    <name type="scientific">Candidatus Cardinium hertigii</name>
    <dbReference type="NCBI Taxonomy" id="247481"/>
    <lineage>
        <taxon>Bacteria</taxon>
        <taxon>Pseudomonadati</taxon>
        <taxon>Bacteroidota</taxon>
        <taxon>Cytophagia</taxon>
        <taxon>Cytophagales</taxon>
        <taxon>Amoebophilaceae</taxon>
        <taxon>Candidatus Cardinium</taxon>
    </lineage>
</organism>
<dbReference type="KEGG" id="cher:DK880_00677"/>
<proteinExistence type="predicted"/>
<dbReference type="OrthoDB" id="9785180at2"/>
<evidence type="ECO:0000313" key="2">
    <source>
        <dbReference type="Proteomes" id="UP000245872"/>
    </source>
</evidence>
<dbReference type="Proteomes" id="UP000245872">
    <property type="component" value="Chromosome"/>
</dbReference>
<gene>
    <name evidence="1" type="ORF">DK880_00677</name>
</gene>
<reference evidence="1 2" key="1">
    <citation type="submission" date="2018-05" db="EMBL/GenBank/DDBJ databases">
        <title>Candidatus Cardinium hertigii Genome Assembly.</title>
        <authorList>
            <person name="Showmaker K.C."/>
            <person name="Walden K.O."/>
            <person name="Fields C.J."/>
            <person name="Lambert K.N."/>
            <person name="Hudson M.E."/>
        </authorList>
    </citation>
    <scope>NUCLEOTIDE SEQUENCE [LARGE SCALE GENOMIC DNA]</scope>
    <source>
        <strain evidence="2">cHgTN10</strain>
    </source>
</reference>
<dbReference type="EMBL" id="CP029619">
    <property type="protein sequence ID" value="AWN81990.1"/>
    <property type="molecule type" value="Genomic_DNA"/>
</dbReference>
<dbReference type="AlphaFoldDB" id="A0A2Z3LIV7"/>
<accession>A0A2Z3LIV7</accession>